<proteinExistence type="predicted"/>
<evidence type="ECO:0008006" key="3">
    <source>
        <dbReference type="Google" id="ProtNLM"/>
    </source>
</evidence>
<name>A0A1Y1YIG0_9FUNG</name>
<dbReference type="EMBL" id="MCOG01000584">
    <property type="protein sequence ID" value="ORX97765.1"/>
    <property type="molecule type" value="Genomic_DNA"/>
</dbReference>
<dbReference type="SUPFAM" id="SSF51126">
    <property type="entry name" value="Pectin lyase-like"/>
    <property type="match status" value="1"/>
</dbReference>
<gene>
    <name evidence="1" type="ORF">LY90DRAFT_236453</name>
</gene>
<dbReference type="AlphaFoldDB" id="A0A1Y1YIG0"/>
<organism evidence="1 2">
    <name type="scientific">Neocallimastix californiae</name>
    <dbReference type="NCBI Taxonomy" id="1754190"/>
    <lineage>
        <taxon>Eukaryota</taxon>
        <taxon>Fungi</taxon>
        <taxon>Fungi incertae sedis</taxon>
        <taxon>Chytridiomycota</taxon>
        <taxon>Chytridiomycota incertae sedis</taxon>
        <taxon>Neocallimastigomycetes</taxon>
        <taxon>Neocallimastigales</taxon>
        <taxon>Neocallimastigaceae</taxon>
        <taxon>Neocallimastix</taxon>
    </lineage>
</organism>
<keyword evidence="2" id="KW-1185">Reference proteome</keyword>
<protein>
    <recommendedName>
        <fullName evidence="3">Right handed beta helix domain-containing protein</fullName>
    </recommendedName>
</protein>
<reference evidence="1 2" key="1">
    <citation type="submission" date="2016-08" db="EMBL/GenBank/DDBJ databases">
        <title>A Parts List for Fungal Cellulosomes Revealed by Comparative Genomics.</title>
        <authorList>
            <consortium name="DOE Joint Genome Institute"/>
            <person name="Haitjema C.H."/>
            <person name="Gilmore S.P."/>
            <person name="Henske J.K."/>
            <person name="Solomon K.V."/>
            <person name="De Groot R."/>
            <person name="Kuo A."/>
            <person name="Mondo S.J."/>
            <person name="Salamov A.A."/>
            <person name="Labutti K."/>
            <person name="Zhao Z."/>
            <person name="Chiniquy J."/>
            <person name="Barry K."/>
            <person name="Brewer H.M."/>
            <person name="Purvine S.O."/>
            <person name="Wright A.T."/>
            <person name="Boxma B."/>
            <person name="Van Alen T."/>
            <person name="Hackstein J.H."/>
            <person name="Baker S.E."/>
            <person name="Grigoriev I.V."/>
            <person name="O'Malley M.A."/>
        </authorList>
    </citation>
    <scope>NUCLEOTIDE SEQUENCE [LARGE SCALE GENOMIC DNA]</scope>
    <source>
        <strain evidence="1 2">G1</strain>
    </source>
</reference>
<comment type="caution">
    <text evidence="1">The sequence shown here is derived from an EMBL/GenBank/DDBJ whole genome shotgun (WGS) entry which is preliminary data.</text>
</comment>
<accession>A0A1Y1YIG0</accession>
<evidence type="ECO:0000313" key="2">
    <source>
        <dbReference type="Proteomes" id="UP000193920"/>
    </source>
</evidence>
<dbReference type="Proteomes" id="UP000193920">
    <property type="component" value="Unassembled WGS sequence"/>
</dbReference>
<sequence length="335" mass="38827">MELINYKLLFLLIFLSTKFIIYSYCAIVRTEEQFLRYINKSNEIKIQGEIKVLVNDTLTITQNLSSDLFFGGYSMKTSHLHFLNDNQINLIFECDKVVIQYIIITGNIHFKCKNVVFDYAVLNGYFISKYTLTNSNGLNIPLIELYNSIYNLRFHYGIEVHNANITISNCQFHGNDQYGLYLLKHRNEDNKYHFNCDSSYFEGNYHNNGLYCSNSTVDIYNSKFSYFHGTREMEGGGAITLEYTENSIANIEFLNNYSEYYGGSIFFKHTHYTIASALLFNNSTSSLSGNSFSVYSNDKSDTDITLYNITQNGIYDKKIKIILKGHYLVHMEIII</sequence>
<dbReference type="InterPro" id="IPR011050">
    <property type="entry name" value="Pectin_lyase_fold/virulence"/>
</dbReference>
<evidence type="ECO:0000313" key="1">
    <source>
        <dbReference type="EMBL" id="ORX97765.1"/>
    </source>
</evidence>
<dbReference type="OrthoDB" id="2180076at2759"/>